<dbReference type="Proteomes" id="UP000255328">
    <property type="component" value="Unassembled WGS sequence"/>
</dbReference>
<keyword evidence="4 11" id="KW-0963">Cytoplasm</keyword>
<keyword evidence="13" id="KW-1185">Reference proteome</keyword>
<protein>
    <recommendedName>
        <fullName evidence="11">Adenosylmethionine-8-amino-7-oxononanoate aminotransferase</fullName>
        <ecNumber evidence="11">2.6.1.62</ecNumber>
    </recommendedName>
    <alternativeName>
        <fullName evidence="11">7,8-diamino-pelargonic acid aminotransferase</fullName>
        <shortName evidence="11">DAPA AT</shortName>
        <shortName evidence="11">DAPA aminotransferase</shortName>
    </alternativeName>
    <alternativeName>
        <fullName evidence="11">7,8-diaminononanoate synthase</fullName>
        <shortName evidence="11">DANS</shortName>
    </alternativeName>
    <alternativeName>
        <fullName evidence="11">Diaminopelargonic acid synthase</fullName>
    </alternativeName>
</protein>
<dbReference type="InterPro" id="IPR005815">
    <property type="entry name" value="BioA"/>
</dbReference>
<feature type="binding site" evidence="11">
    <location>
        <position position="415"/>
    </location>
    <ligand>
        <name>substrate</name>
    </ligand>
</feature>
<dbReference type="GO" id="GO:0009102">
    <property type="term" value="P:biotin biosynthetic process"/>
    <property type="evidence" value="ECO:0007669"/>
    <property type="project" value="UniProtKB-UniRule"/>
</dbReference>
<dbReference type="Gene3D" id="3.40.640.10">
    <property type="entry name" value="Type I PLP-dependent aspartate aminotransferase-like (Major domain)"/>
    <property type="match status" value="1"/>
</dbReference>
<feature type="binding site" evidence="11">
    <location>
        <position position="319"/>
    </location>
    <ligand>
        <name>substrate</name>
    </ligand>
</feature>
<dbReference type="NCBIfam" id="NF004624">
    <property type="entry name" value="PRK05964.1"/>
    <property type="match status" value="1"/>
</dbReference>
<organism evidence="12 13">
    <name type="scientific">Fusobacterium necrogenes</name>
    <dbReference type="NCBI Taxonomy" id="858"/>
    <lineage>
        <taxon>Bacteria</taxon>
        <taxon>Fusobacteriati</taxon>
        <taxon>Fusobacteriota</taxon>
        <taxon>Fusobacteriia</taxon>
        <taxon>Fusobacteriales</taxon>
        <taxon>Fusobacteriaceae</taxon>
        <taxon>Fusobacterium</taxon>
    </lineage>
</organism>
<dbReference type="RefSeq" id="WP_115270558.1">
    <property type="nucleotide sequence ID" value="NZ_UGGU01000003.1"/>
</dbReference>
<dbReference type="GO" id="GO:0005737">
    <property type="term" value="C:cytoplasm"/>
    <property type="evidence" value="ECO:0007669"/>
    <property type="project" value="UniProtKB-SubCell"/>
</dbReference>
<dbReference type="Gene3D" id="3.90.1150.10">
    <property type="entry name" value="Aspartate Aminotransferase, domain 1"/>
    <property type="match status" value="1"/>
</dbReference>
<comment type="catalytic activity">
    <reaction evidence="11">
        <text>(8S)-8-amino-7-oxononanoate + S-adenosyl-L-methionine = S-adenosyl-4-methylsulfanyl-2-oxobutanoate + (7R,8S)-7,8-diammoniononanoate</text>
        <dbReference type="Rhea" id="RHEA:16861"/>
        <dbReference type="ChEBI" id="CHEBI:16490"/>
        <dbReference type="ChEBI" id="CHEBI:59789"/>
        <dbReference type="ChEBI" id="CHEBI:149468"/>
        <dbReference type="ChEBI" id="CHEBI:149469"/>
        <dbReference type="EC" id="2.6.1.62"/>
    </reaction>
</comment>
<evidence type="ECO:0000256" key="10">
    <source>
        <dbReference type="ARBA" id="ARBA00060970"/>
    </source>
</evidence>
<comment type="pathway">
    <text evidence="11">Cofactor biosynthesis; biotin biosynthesis; 7,8-diaminononanoate from 8-amino-7-oxononanoate (SAM route): step 1/1.</text>
</comment>
<dbReference type="PANTHER" id="PTHR42684:SF17">
    <property type="entry name" value="ADENOSYLMETHIONINE-8-AMINO-7-OXONONANOATE AMINOTRANSFERASE"/>
    <property type="match status" value="1"/>
</dbReference>
<keyword evidence="9 11" id="KW-0663">Pyridoxal phosphate</keyword>
<evidence type="ECO:0000256" key="8">
    <source>
        <dbReference type="ARBA" id="ARBA00022756"/>
    </source>
</evidence>
<feature type="binding site" evidence="11">
    <location>
        <begin position="116"/>
        <end position="117"/>
    </location>
    <ligand>
        <name>pyridoxal 5'-phosphate</name>
        <dbReference type="ChEBI" id="CHEBI:597326"/>
    </ligand>
</feature>
<evidence type="ECO:0000256" key="9">
    <source>
        <dbReference type="ARBA" id="ARBA00022898"/>
    </source>
</evidence>
<feature type="site" description="Participates in the substrate recognition with KAPA and in a stacking interaction with the adenine ring of SAM" evidence="11">
    <location>
        <position position="19"/>
    </location>
</feature>
<name>A0A377GXZ9_9FUSO</name>
<keyword evidence="8 11" id="KW-0093">Biotin biosynthesis</keyword>
<dbReference type="PANTHER" id="PTHR42684">
    <property type="entry name" value="ADENOSYLMETHIONINE-8-AMINO-7-OXONONANOATE AMINOTRANSFERASE"/>
    <property type="match status" value="1"/>
</dbReference>
<evidence type="ECO:0000256" key="7">
    <source>
        <dbReference type="ARBA" id="ARBA00022691"/>
    </source>
</evidence>
<comment type="cofactor">
    <cofactor evidence="1 11">
        <name>pyridoxal 5'-phosphate</name>
        <dbReference type="ChEBI" id="CHEBI:597326"/>
    </cofactor>
</comment>
<sequence>MSKLSSLQEKDLKYIFHPCSQMKDYEKLPPMIIKKAEGLYLEDEFGNRYMDCVGSWWVNLFGHCNPRINRVIKEQIDKLEHVLFVNFSHEAAIELAEELIKVVPKGIEKFLFADNGSSSIEMALKLSFQYHQQSGNPKRTKFISLSNAYHGETVGALGVGDVDIFTKTYRPLIKEGLKADKPECFRCPYGKNYSTCEAQCFERMEKLIEENRGEIAAVIIEPVVQGAAGMKIYSPIYIKKLREITKKYGIHLIADEIAVGFGRTGKMFAMEHAGVSPDIMCMSKGLTAGYYPMAIIGITQEIYDSFYADYLEGKSFLHSHTYSGNPIGCRIALEVLRIFREENILEMIEEKGEYLRKKAQEVFEGHPYIGEYRQIGMIGALEFVKDRDNKELFPSEERAGYEIYKIALKKGALLRPLGNVIYFMPPYIITKEEIDKMLEICKESIDEYIDRRNKDK</sequence>
<keyword evidence="7 11" id="KW-0949">S-adenosyl-L-methionine</keyword>
<evidence type="ECO:0000313" key="12">
    <source>
        <dbReference type="EMBL" id="STO31867.1"/>
    </source>
</evidence>
<evidence type="ECO:0000256" key="5">
    <source>
        <dbReference type="ARBA" id="ARBA00022576"/>
    </source>
</evidence>
<dbReference type="InterPro" id="IPR015421">
    <property type="entry name" value="PyrdxlP-dep_Trfase_major"/>
</dbReference>
<feature type="binding site" evidence="11">
    <location>
        <position position="149"/>
    </location>
    <ligand>
        <name>substrate</name>
    </ligand>
</feature>
<proteinExistence type="inferred from homology"/>
<dbReference type="EMBL" id="UGGU01000003">
    <property type="protein sequence ID" value="STO31867.1"/>
    <property type="molecule type" value="Genomic_DNA"/>
</dbReference>
<feature type="binding site" evidence="11">
    <location>
        <position position="284"/>
    </location>
    <ligand>
        <name>substrate</name>
    </ligand>
</feature>
<comment type="subcellular location">
    <subcellularLocation>
        <location evidence="2 11">Cytoplasm</location>
    </subcellularLocation>
</comment>
<keyword evidence="5 11" id="KW-0032">Aminotransferase</keyword>
<dbReference type="PIRSF" id="PIRSF000521">
    <property type="entry name" value="Transaminase_4ab_Lys_Orn"/>
    <property type="match status" value="1"/>
</dbReference>
<dbReference type="InterPro" id="IPR049704">
    <property type="entry name" value="Aminotrans_3_PPA_site"/>
</dbReference>
<feature type="modified residue" description="N6-(pyridoxal phosphate)lysine" evidence="11">
    <location>
        <position position="284"/>
    </location>
</feature>
<dbReference type="Pfam" id="PF00202">
    <property type="entry name" value="Aminotran_3"/>
    <property type="match status" value="1"/>
</dbReference>
<dbReference type="InterPro" id="IPR005814">
    <property type="entry name" value="Aminotrans_3"/>
</dbReference>
<dbReference type="InterPro" id="IPR015424">
    <property type="entry name" value="PyrdxlP-dep_Trfase"/>
</dbReference>
<dbReference type="PROSITE" id="PS00600">
    <property type="entry name" value="AA_TRANSFER_CLASS_3"/>
    <property type="match status" value="1"/>
</dbReference>
<evidence type="ECO:0000256" key="6">
    <source>
        <dbReference type="ARBA" id="ARBA00022679"/>
    </source>
</evidence>
<feature type="binding site" evidence="11">
    <location>
        <position position="56"/>
    </location>
    <ligand>
        <name>substrate</name>
    </ligand>
</feature>
<dbReference type="EC" id="2.6.1.62" evidence="11"/>
<dbReference type="GO" id="GO:0030170">
    <property type="term" value="F:pyridoxal phosphate binding"/>
    <property type="evidence" value="ECO:0007669"/>
    <property type="project" value="UniProtKB-UniRule"/>
</dbReference>
<dbReference type="AlphaFoldDB" id="A0A377GXZ9"/>
<dbReference type="SUPFAM" id="SSF53383">
    <property type="entry name" value="PLP-dependent transferases"/>
    <property type="match status" value="1"/>
</dbReference>
<evidence type="ECO:0000256" key="1">
    <source>
        <dbReference type="ARBA" id="ARBA00001933"/>
    </source>
</evidence>
<dbReference type="OrthoDB" id="9801052at2"/>
<gene>
    <name evidence="11 12" type="primary">bioA</name>
    <name evidence="12" type="ORF">NCTC10723_01328</name>
</gene>
<dbReference type="CDD" id="cd00610">
    <property type="entry name" value="OAT_like"/>
    <property type="match status" value="1"/>
</dbReference>
<reference evidence="12 13" key="1">
    <citation type="submission" date="2018-06" db="EMBL/GenBank/DDBJ databases">
        <authorList>
            <consortium name="Pathogen Informatics"/>
            <person name="Doyle S."/>
        </authorList>
    </citation>
    <scope>NUCLEOTIDE SEQUENCE [LARGE SCALE GENOMIC DNA]</scope>
    <source>
        <strain evidence="12 13">NCTC10723</strain>
    </source>
</reference>
<evidence type="ECO:0000256" key="2">
    <source>
        <dbReference type="ARBA" id="ARBA00004496"/>
    </source>
</evidence>
<evidence type="ECO:0000313" key="13">
    <source>
        <dbReference type="Proteomes" id="UP000255328"/>
    </source>
</evidence>
<dbReference type="FunFam" id="3.40.640.10:FF:000078">
    <property type="entry name" value="Adenosylmethionine-8-amino-7-oxononanoate aminotransferase"/>
    <property type="match status" value="1"/>
</dbReference>
<dbReference type="HAMAP" id="MF_00834">
    <property type="entry name" value="BioA"/>
    <property type="match status" value="1"/>
</dbReference>
<dbReference type="InterPro" id="IPR015422">
    <property type="entry name" value="PyrdxlP-dep_Trfase_small"/>
</dbReference>
<comment type="similarity">
    <text evidence="10 11">Belongs to the class-III pyridoxal-phosphate-dependent aminotransferase family. BioA subfamily.</text>
</comment>
<dbReference type="GO" id="GO:0004015">
    <property type="term" value="F:adenosylmethionine-8-amino-7-oxononanoate transaminase activity"/>
    <property type="evidence" value="ECO:0007669"/>
    <property type="project" value="UniProtKB-UniRule"/>
</dbReference>
<evidence type="ECO:0000256" key="3">
    <source>
        <dbReference type="ARBA" id="ARBA00011738"/>
    </source>
</evidence>
<comment type="function">
    <text evidence="11">Catalyzes the transfer of the alpha-amino group from S-adenosyl-L-methionine (SAM) to 7-keto-8-aminopelargonic acid (KAPA) to form 7,8-diaminopelargonic acid (DAPA). It is the only aminotransferase known to utilize SAM as an amino donor.</text>
</comment>
<evidence type="ECO:0000256" key="11">
    <source>
        <dbReference type="HAMAP-Rule" id="MF_00834"/>
    </source>
</evidence>
<comment type="subunit">
    <text evidence="3 11">Homodimer.</text>
</comment>
<evidence type="ECO:0000256" key="4">
    <source>
        <dbReference type="ARBA" id="ARBA00022490"/>
    </source>
</evidence>
<dbReference type="UniPathway" id="UPA00078">
    <property type="reaction ID" value="UER00160"/>
</dbReference>
<accession>A0A377GXZ9</accession>
<keyword evidence="6 11" id="KW-0808">Transferase</keyword>
<feature type="binding site" evidence="11">
    <location>
        <position position="255"/>
    </location>
    <ligand>
        <name>pyridoxal 5'-phosphate</name>
        <dbReference type="ChEBI" id="CHEBI:597326"/>
    </ligand>
</feature>
<dbReference type="NCBIfam" id="TIGR00508">
    <property type="entry name" value="bioA"/>
    <property type="match status" value="1"/>
</dbReference>
<feature type="binding site" evidence="11">
    <location>
        <begin position="320"/>
        <end position="321"/>
    </location>
    <ligand>
        <name>pyridoxal 5'-phosphate</name>
        <dbReference type="ChEBI" id="CHEBI:597326"/>
    </ligand>
</feature>